<dbReference type="Proteomes" id="UP000254168">
    <property type="component" value="Unassembled WGS sequence"/>
</dbReference>
<reference evidence="1 2" key="1">
    <citation type="submission" date="2018-06" db="EMBL/GenBank/DDBJ databases">
        <authorList>
            <person name="Pothier F. J."/>
        </authorList>
    </citation>
    <scope>NUCLEOTIDE SEQUENCE [LARGE SCALE GENOMIC DNA]</scope>
    <source>
        <strain evidence="1 2">CPBF 424</strain>
    </source>
</reference>
<keyword evidence="2" id="KW-1185">Reference proteome</keyword>
<accession>A0AA46C4U4</accession>
<dbReference type="RefSeq" id="WP_115675575.1">
    <property type="nucleotide sequence ID" value="NZ_LR994544.1"/>
</dbReference>
<dbReference type="EMBL" id="UIHB01000001">
    <property type="protein sequence ID" value="SUZ26373.1"/>
    <property type="molecule type" value="Genomic_DNA"/>
</dbReference>
<dbReference type="InterPro" id="IPR025459">
    <property type="entry name" value="DUF4279"/>
</dbReference>
<evidence type="ECO:0000313" key="2">
    <source>
        <dbReference type="Proteomes" id="UP000254168"/>
    </source>
</evidence>
<protein>
    <recommendedName>
        <fullName evidence="3">DUF4279 domain-containing protein</fullName>
    </recommendedName>
</protein>
<dbReference type="AlphaFoldDB" id="A0AA46C4U4"/>
<organism evidence="1 2">
    <name type="scientific">Xanthomonas euroxanthea</name>
    <dbReference type="NCBI Taxonomy" id="2259622"/>
    <lineage>
        <taxon>Bacteria</taxon>
        <taxon>Pseudomonadati</taxon>
        <taxon>Pseudomonadota</taxon>
        <taxon>Gammaproteobacteria</taxon>
        <taxon>Lysobacterales</taxon>
        <taxon>Lysobacteraceae</taxon>
        <taxon>Xanthomonas</taxon>
    </lineage>
</organism>
<name>A0AA46C4U4_9XANT</name>
<gene>
    <name evidence="1" type="ORF">CPBF424_01280</name>
</gene>
<evidence type="ECO:0000313" key="1">
    <source>
        <dbReference type="EMBL" id="SUZ26373.1"/>
    </source>
</evidence>
<evidence type="ECO:0008006" key="3">
    <source>
        <dbReference type="Google" id="ProtNLM"/>
    </source>
</evidence>
<dbReference type="Pfam" id="PF14106">
    <property type="entry name" value="DUF4279"/>
    <property type="match status" value="1"/>
</dbReference>
<sequence>MGALEYSVATLRFFGDDLVPDEISALLLGSPTASRYKGQELKLKNGAVRIAKTGSWRLTSTQREPEDLEAQIFEILDQLTQDLSVWAQLSNRYEPDLFCGIFMAGRNDGLALSAKALLALGQRGISLELDIYDPTS</sequence>
<proteinExistence type="predicted"/>
<comment type="caution">
    <text evidence="1">The sequence shown here is derived from an EMBL/GenBank/DDBJ whole genome shotgun (WGS) entry which is preliminary data.</text>
</comment>